<dbReference type="RefSeq" id="WP_249697527.1">
    <property type="nucleotide sequence ID" value="NZ_JAMFLX010000002.1"/>
</dbReference>
<dbReference type="InterPro" id="IPR018204">
    <property type="entry name" value="Trp_synthase_alpha_AS"/>
</dbReference>
<reference evidence="10 11" key="1">
    <citation type="submission" date="2022-05" db="EMBL/GenBank/DDBJ databases">
        <authorList>
            <person name="Park J.-S."/>
        </authorList>
    </citation>
    <scope>NUCLEOTIDE SEQUENCE [LARGE SCALE GENOMIC DNA]</scope>
    <source>
        <strain evidence="10 11">2012CJ34-2</strain>
    </source>
</reference>
<accession>A0ABT0PCC0</accession>
<comment type="pathway">
    <text evidence="1 8">Amino-acid biosynthesis; L-tryptophan biosynthesis; L-tryptophan from chorismate: step 5/5.</text>
</comment>
<keyword evidence="3 8" id="KW-0028">Amino-acid biosynthesis</keyword>
<sequence>MTEVNNTSRIDACFERLRKEGRKGLIPYVTAGDPGPEATVPLLHSMVEAGADIIELGIPFSDPVADGPVIELAHQRAVSQGVTLADVLLMVEEFRKKDNVTPIALMGYLNPIEIMGYETFAWRAAEAGVDGLLAVDIPPEDADDMLVPLRKHGLDAVFLLSPNTADERISGICEAASGYVYYVSLKGVTGAGNLDINEVQRRVEHIKGYTRLPVCVGFGIRDGASASAISKVADAVIVGTALVKELAAHEDLEGAKAAITARLTEMRTAMDQ</sequence>
<evidence type="ECO:0000313" key="11">
    <source>
        <dbReference type="Proteomes" id="UP001203338"/>
    </source>
</evidence>
<dbReference type="EMBL" id="JAMFLX010000002">
    <property type="protein sequence ID" value="MCL6268691.1"/>
    <property type="molecule type" value="Genomic_DNA"/>
</dbReference>
<keyword evidence="6 8" id="KW-0456">Lyase</keyword>
<evidence type="ECO:0000313" key="10">
    <source>
        <dbReference type="EMBL" id="MCL6268691.1"/>
    </source>
</evidence>
<dbReference type="Gene3D" id="3.20.20.70">
    <property type="entry name" value="Aldolase class I"/>
    <property type="match status" value="1"/>
</dbReference>
<evidence type="ECO:0000256" key="2">
    <source>
        <dbReference type="ARBA" id="ARBA00011270"/>
    </source>
</evidence>
<dbReference type="InterPro" id="IPR011060">
    <property type="entry name" value="RibuloseP-bd_barrel"/>
</dbReference>
<protein>
    <recommendedName>
        <fullName evidence="8">Tryptophan synthase alpha chain</fullName>
        <ecNumber evidence="8">4.2.1.20</ecNumber>
    </recommendedName>
</protein>
<dbReference type="Pfam" id="PF00290">
    <property type="entry name" value="Trp_syntA"/>
    <property type="match status" value="1"/>
</dbReference>
<evidence type="ECO:0000256" key="5">
    <source>
        <dbReference type="ARBA" id="ARBA00023141"/>
    </source>
</evidence>
<feature type="active site" description="Proton acceptor" evidence="8">
    <location>
        <position position="55"/>
    </location>
</feature>
<keyword evidence="4 8" id="KW-0822">Tryptophan biosynthesis</keyword>
<dbReference type="PROSITE" id="PS00167">
    <property type="entry name" value="TRP_SYNTHASE_ALPHA"/>
    <property type="match status" value="1"/>
</dbReference>
<evidence type="ECO:0000256" key="3">
    <source>
        <dbReference type="ARBA" id="ARBA00022605"/>
    </source>
</evidence>
<evidence type="ECO:0000256" key="4">
    <source>
        <dbReference type="ARBA" id="ARBA00022822"/>
    </source>
</evidence>
<keyword evidence="5 8" id="KW-0057">Aromatic amino acid biosynthesis</keyword>
<evidence type="ECO:0000256" key="6">
    <source>
        <dbReference type="ARBA" id="ARBA00023239"/>
    </source>
</evidence>
<dbReference type="EC" id="4.2.1.20" evidence="8"/>
<comment type="subunit">
    <text evidence="2 8">Tetramer of two alpha and two beta chains.</text>
</comment>
<dbReference type="CDD" id="cd04724">
    <property type="entry name" value="Tryptophan_synthase_alpha"/>
    <property type="match status" value="1"/>
</dbReference>
<proteinExistence type="inferred from homology"/>
<gene>
    <name evidence="8 10" type="primary">trpA</name>
    <name evidence="10" type="ORF">M3P05_01820</name>
</gene>
<comment type="caution">
    <text evidence="10">The sequence shown here is derived from an EMBL/GenBank/DDBJ whole genome shotgun (WGS) entry which is preliminary data.</text>
</comment>
<dbReference type="GO" id="GO:0004834">
    <property type="term" value="F:tryptophan synthase activity"/>
    <property type="evidence" value="ECO:0007669"/>
    <property type="project" value="UniProtKB-EC"/>
</dbReference>
<evidence type="ECO:0000256" key="9">
    <source>
        <dbReference type="RuleBase" id="RU003662"/>
    </source>
</evidence>
<dbReference type="NCBIfam" id="TIGR00262">
    <property type="entry name" value="trpA"/>
    <property type="match status" value="1"/>
</dbReference>
<organism evidence="10 11">
    <name type="scientific">Parendozoicomonas callyspongiae</name>
    <dbReference type="NCBI Taxonomy" id="2942213"/>
    <lineage>
        <taxon>Bacteria</taxon>
        <taxon>Pseudomonadati</taxon>
        <taxon>Pseudomonadota</taxon>
        <taxon>Gammaproteobacteria</taxon>
        <taxon>Oceanospirillales</taxon>
        <taxon>Endozoicomonadaceae</taxon>
        <taxon>Parendozoicomonas</taxon>
    </lineage>
</organism>
<comment type="function">
    <text evidence="8">The alpha subunit is responsible for the aldol cleavage of indoleglycerol phosphate to indole and glyceraldehyde 3-phosphate.</text>
</comment>
<dbReference type="InterPro" id="IPR002028">
    <property type="entry name" value="Trp_synthase_suA"/>
</dbReference>
<dbReference type="HAMAP" id="MF_00131">
    <property type="entry name" value="Trp_synth_alpha"/>
    <property type="match status" value="1"/>
</dbReference>
<evidence type="ECO:0000256" key="7">
    <source>
        <dbReference type="ARBA" id="ARBA00049047"/>
    </source>
</evidence>
<comment type="similarity">
    <text evidence="8 9">Belongs to the TrpA family.</text>
</comment>
<keyword evidence="11" id="KW-1185">Reference proteome</keyword>
<comment type="catalytic activity">
    <reaction evidence="7 8">
        <text>(1S,2R)-1-C-(indol-3-yl)glycerol 3-phosphate + L-serine = D-glyceraldehyde 3-phosphate + L-tryptophan + H2O</text>
        <dbReference type="Rhea" id="RHEA:10532"/>
        <dbReference type="ChEBI" id="CHEBI:15377"/>
        <dbReference type="ChEBI" id="CHEBI:33384"/>
        <dbReference type="ChEBI" id="CHEBI:57912"/>
        <dbReference type="ChEBI" id="CHEBI:58866"/>
        <dbReference type="ChEBI" id="CHEBI:59776"/>
        <dbReference type="EC" id="4.2.1.20"/>
    </reaction>
</comment>
<evidence type="ECO:0000256" key="8">
    <source>
        <dbReference type="HAMAP-Rule" id="MF_00131"/>
    </source>
</evidence>
<evidence type="ECO:0000256" key="1">
    <source>
        <dbReference type="ARBA" id="ARBA00004733"/>
    </source>
</evidence>
<feature type="active site" description="Proton acceptor" evidence="8">
    <location>
        <position position="66"/>
    </location>
</feature>
<dbReference type="PANTHER" id="PTHR43406:SF1">
    <property type="entry name" value="TRYPTOPHAN SYNTHASE ALPHA CHAIN, CHLOROPLASTIC"/>
    <property type="match status" value="1"/>
</dbReference>
<dbReference type="PANTHER" id="PTHR43406">
    <property type="entry name" value="TRYPTOPHAN SYNTHASE, ALPHA CHAIN"/>
    <property type="match status" value="1"/>
</dbReference>
<dbReference type="Proteomes" id="UP001203338">
    <property type="component" value="Unassembled WGS sequence"/>
</dbReference>
<dbReference type="SUPFAM" id="SSF51366">
    <property type="entry name" value="Ribulose-phoshate binding barrel"/>
    <property type="match status" value="1"/>
</dbReference>
<dbReference type="InterPro" id="IPR013785">
    <property type="entry name" value="Aldolase_TIM"/>
</dbReference>
<name>A0ABT0PCC0_9GAMM</name>